<dbReference type="SUPFAM" id="SSF144232">
    <property type="entry name" value="HIT/MYND zinc finger-like"/>
    <property type="match status" value="1"/>
</dbReference>
<keyword evidence="10" id="KW-0418">Kinase</keyword>
<keyword evidence="8" id="KW-0479">Metal-binding</keyword>
<evidence type="ECO:0000256" key="4">
    <source>
        <dbReference type="ARBA" id="ARBA00022528"/>
    </source>
</evidence>
<evidence type="ECO:0000256" key="2">
    <source>
        <dbReference type="ARBA" id="ARBA00004229"/>
    </source>
</evidence>
<evidence type="ECO:0000256" key="5">
    <source>
        <dbReference type="ARBA" id="ARBA00022640"/>
    </source>
</evidence>
<evidence type="ECO:0000313" key="21">
    <source>
        <dbReference type="EMBL" id="KAK6983994.1"/>
    </source>
</evidence>
<evidence type="ECO:0000256" key="8">
    <source>
        <dbReference type="ARBA" id="ARBA00022723"/>
    </source>
</evidence>
<comment type="subcellular location">
    <subcellularLocation>
        <location evidence="1">Membrane</location>
        <topology evidence="1">Multi-pass membrane protein</topology>
    </subcellularLocation>
    <subcellularLocation>
        <location evidence="2">Plastid</location>
        <location evidence="2">Chloroplast</location>
    </subcellularLocation>
</comment>
<keyword evidence="12" id="KW-0809">Transit peptide</keyword>
<dbReference type="Pfam" id="PF01753">
    <property type="entry name" value="zf-MYND"/>
    <property type="match status" value="1"/>
</dbReference>
<evidence type="ECO:0000256" key="9">
    <source>
        <dbReference type="ARBA" id="ARBA00022771"/>
    </source>
</evidence>
<name>A0AAV9ZIJ5_9AGAR</name>
<organism evidence="21 22">
    <name type="scientific">Favolaschia claudopus</name>
    <dbReference type="NCBI Taxonomy" id="2862362"/>
    <lineage>
        <taxon>Eukaryota</taxon>
        <taxon>Fungi</taxon>
        <taxon>Dikarya</taxon>
        <taxon>Basidiomycota</taxon>
        <taxon>Agaricomycotina</taxon>
        <taxon>Agaricomycetes</taxon>
        <taxon>Agaricomycetidae</taxon>
        <taxon>Agaricales</taxon>
        <taxon>Marasmiineae</taxon>
        <taxon>Mycenaceae</taxon>
        <taxon>Favolaschia</taxon>
    </lineage>
</organism>
<evidence type="ECO:0000256" key="10">
    <source>
        <dbReference type="ARBA" id="ARBA00022777"/>
    </source>
</evidence>
<keyword evidence="5" id="KW-0934">Plastid</keyword>
<keyword evidence="13" id="KW-1133">Transmembrane helix</keyword>
<evidence type="ECO:0000256" key="15">
    <source>
        <dbReference type="ARBA" id="ARBA00024015"/>
    </source>
</evidence>
<protein>
    <recommendedName>
        <fullName evidence="16">phytol kinase</fullName>
        <ecNumber evidence="16">2.7.1.182</ecNumber>
    </recommendedName>
</protein>
<feature type="domain" description="MYND-type" evidence="20">
    <location>
        <begin position="418"/>
        <end position="465"/>
    </location>
</feature>
<dbReference type="Proteomes" id="UP001362999">
    <property type="component" value="Unassembled WGS sequence"/>
</dbReference>
<dbReference type="EMBL" id="JAWWNJ010000143">
    <property type="protein sequence ID" value="KAK6983994.1"/>
    <property type="molecule type" value="Genomic_DNA"/>
</dbReference>
<evidence type="ECO:0000256" key="11">
    <source>
        <dbReference type="ARBA" id="ARBA00022833"/>
    </source>
</evidence>
<comment type="pathway">
    <text evidence="15">Cofactor biosynthesis; tocopherol biosynthesis.</text>
</comment>
<keyword evidence="4" id="KW-0150">Chloroplast</keyword>
<evidence type="ECO:0000256" key="16">
    <source>
        <dbReference type="ARBA" id="ARBA00039024"/>
    </source>
</evidence>
<evidence type="ECO:0000256" key="13">
    <source>
        <dbReference type="ARBA" id="ARBA00022989"/>
    </source>
</evidence>
<keyword evidence="22" id="KW-1185">Reference proteome</keyword>
<dbReference type="GO" id="GO:0010276">
    <property type="term" value="F:phytol kinase activity"/>
    <property type="evidence" value="ECO:0007669"/>
    <property type="project" value="UniProtKB-EC"/>
</dbReference>
<evidence type="ECO:0000256" key="3">
    <source>
        <dbReference type="ARBA" id="ARBA00010794"/>
    </source>
</evidence>
<dbReference type="PROSITE" id="PS01360">
    <property type="entry name" value="ZF_MYND_1"/>
    <property type="match status" value="1"/>
</dbReference>
<evidence type="ECO:0000256" key="18">
    <source>
        <dbReference type="PROSITE-ProRule" id="PRU00134"/>
    </source>
</evidence>
<evidence type="ECO:0000256" key="17">
    <source>
        <dbReference type="ARBA" id="ARBA00048889"/>
    </source>
</evidence>
<keyword evidence="11" id="KW-0862">Zinc</keyword>
<comment type="caution">
    <text evidence="21">The sequence shown here is derived from an EMBL/GenBank/DDBJ whole genome shotgun (WGS) entry which is preliminary data.</text>
</comment>
<evidence type="ECO:0000256" key="1">
    <source>
        <dbReference type="ARBA" id="ARBA00004141"/>
    </source>
</evidence>
<keyword evidence="9 18" id="KW-0863">Zinc-finger</keyword>
<dbReference type="PROSITE" id="PS50865">
    <property type="entry name" value="ZF_MYND_2"/>
    <property type="match status" value="1"/>
</dbReference>
<feature type="compositionally biased region" description="Low complexity" evidence="19">
    <location>
        <begin position="517"/>
        <end position="531"/>
    </location>
</feature>
<dbReference type="InterPro" id="IPR002893">
    <property type="entry name" value="Znf_MYND"/>
</dbReference>
<proteinExistence type="inferred from homology"/>
<evidence type="ECO:0000256" key="14">
    <source>
        <dbReference type="ARBA" id="ARBA00023136"/>
    </source>
</evidence>
<evidence type="ECO:0000256" key="19">
    <source>
        <dbReference type="SAM" id="MobiDB-lite"/>
    </source>
</evidence>
<evidence type="ECO:0000256" key="6">
    <source>
        <dbReference type="ARBA" id="ARBA00022679"/>
    </source>
</evidence>
<dbReference type="Gene3D" id="1.10.220.160">
    <property type="match status" value="1"/>
</dbReference>
<dbReference type="PANTHER" id="PTHR32523">
    <property type="entry name" value="PHYTOL KINASE 1, CHLOROPLASTIC"/>
    <property type="match status" value="1"/>
</dbReference>
<dbReference type="EC" id="2.7.1.182" evidence="16"/>
<feature type="region of interest" description="Disordered" evidence="19">
    <location>
        <begin position="512"/>
        <end position="531"/>
    </location>
</feature>
<keyword evidence="6" id="KW-0808">Transferase</keyword>
<evidence type="ECO:0000313" key="22">
    <source>
        <dbReference type="Proteomes" id="UP001362999"/>
    </source>
</evidence>
<evidence type="ECO:0000256" key="12">
    <source>
        <dbReference type="ARBA" id="ARBA00022946"/>
    </source>
</evidence>
<evidence type="ECO:0000259" key="20">
    <source>
        <dbReference type="PROSITE" id="PS50865"/>
    </source>
</evidence>
<dbReference type="InterPro" id="IPR039606">
    <property type="entry name" value="Phytol/farnesol_kinase"/>
</dbReference>
<accession>A0AAV9ZIJ5</accession>
<evidence type="ECO:0000256" key="7">
    <source>
        <dbReference type="ARBA" id="ARBA00022692"/>
    </source>
</evidence>
<dbReference type="AlphaFoldDB" id="A0AAV9ZIJ5"/>
<gene>
    <name evidence="21" type="ORF">R3P38DRAFT_3292910</name>
</gene>
<sequence>MDPLLSVDRLSALPPSVRKIAYEASRGSYDSWRKLQPLMRADRDRGPASHVYLPILFANLAPSRFRSTTTTEIKVTIAMALSSIGTLDAFQDVPSAALQSFWPRMWFWIQAIEQNKDDIFAADEDQLGSEPPIFVLLQSLRPLLRDEAAARLVHDTPGVHAFVARIWMMHPKSHIRESISMDVFHQFVGNCTPACHAISLNFLHGCNNDPNALAAHLLRHVDAIVAACKSSNNAVPRDALFQRLVSLMHLITTFPKDELYPALLSAGVVHTLTTALDRIHSLPNAGSAVHDALDLLSTLIASQPGYTALIDALDAGLLRVLMSCTIRYPKTSSHSADTPTEMASLIRAFAERIIPSGMVYFRVLSSLAAALAQARGIWQSTRFSEAEGGRELWREFFEITGERIPLLERYVLSDGYGCRRCDNPGCTVSQKPYQFKRCAGCHKKYYCSRDCQARDWKHGGHREECRSVLNYSQLIFKLGARDEAFLHCIVSRDMTALKAEIAQMRREYADLVTRGDSSPSTSASASTNSSPSASRLVLDYRTGRAVPSLVPTTNVMAFLTEAVGVRSAHAVPDVDVVVMLDCGGTVLVRYMRDGEEEWCGGGTGVGRAVDSEVTGI</sequence>
<dbReference type="GO" id="GO:0008270">
    <property type="term" value="F:zinc ion binding"/>
    <property type="evidence" value="ECO:0007669"/>
    <property type="project" value="UniProtKB-KW"/>
</dbReference>
<comment type="similarity">
    <text evidence="3">Belongs to the polyprenol kinase family.</text>
</comment>
<reference evidence="21 22" key="1">
    <citation type="journal article" date="2024" name="J Genomics">
        <title>Draft genome sequencing and assembly of Favolaschia claudopus CIRM-BRFM 2984 isolated from oak limbs.</title>
        <authorList>
            <person name="Navarro D."/>
            <person name="Drula E."/>
            <person name="Chaduli D."/>
            <person name="Cazenave R."/>
            <person name="Ahrendt S."/>
            <person name="Wang J."/>
            <person name="Lipzen A."/>
            <person name="Daum C."/>
            <person name="Barry K."/>
            <person name="Grigoriev I.V."/>
            <person name="Favel A."/>
            <person name="Rosso M.N."/>
            <person name="Martin F."/>
        </authorList>
    </citation>
    <scope>NUCLEOTIDE SEQUENCE [LARGE SCALE GENOMIC DNA]</scope>
    <source>
        <strain evidence="21 22">CIRM-BRFM 2984</strain>
    </source>
</reference>
<dbReference type="GO" id="GO:0016020">
    <property type="term" value="C:membrane"/>
    <property type="evidence" value="ECO:0007669"/>
    <property type="project" value="UniProtKB-SubCell"/>
</dbReference>
<keyword evidence="14" id="KW-0472">Membrane</keyword>
<dbReference type="Gene3D" id="6.10.140.2220">
    <property type="match status" value="1"/>
</dbReference>
<comment type="catalytic activity">
    <reaction evidence="17">
        <text>phytol + CTP = phytyl phosphate + CDP + H(+)</text>
        <dbReference type="Rhea" id="RHEA:38055"/>
        <dbReference type="ChEBI" id="CHEBI:15378"/>
        <dbReference type="ChEBI" id="CHEBI:17327"/>
        <dbReference type="ChEBI" id="CHEBI:37563"/>
        <dbReference type="ChEBI" id="CHEBI:58069"/>
        <dbReference type="ChEBI" id="CHEBI:75483"/>
        <dbReference type="EC" id="2.7.1.182"/>
    </reaction>
</comment>
<keyword evidence="7" id="KW-0812">Transmembrane</keyword>
<dbReference type="PANTHER" id="PTHR32523:SF8">
    <property type="entry name" value="DOLICHOL KINASE"/>
    <property type="match status" value="1"/>
</dbReference>